<dbReference type="NCBIfam" id="NF005743">
    <property type="entry name" value="PRK07567.1"/>
    <property type="match status" value="1"/>
</dbReference>
<dbReference type="CDD" id="cd01741">
    <property type="entry name" value="GATase1_1"/>
    <property type="match status" value="1"/>
</dbReference>
<organism evidence="2 3">
    <name type="scientific">Xylanimonas cellulosilytica (strain DSM 15894 / JCM 12276 / CECT 5975 / KCTC 9989 / LMG 20990 / NBRC 107835 / XIL07)</name>
    <dbReference type="NCBI Taxonomy" id="446471"/>
    <lineage>
        <taxon>Bacteria</taxon>
        <taxon>Bacillati</taxon>
        <taxon>Actinomycetota</taxon>
        <taxon>Actinomycetes</taxon>
        <taxon>Micrococcales</taxon>
        <taxon>Promicromonosporaceae</taxon>
        <taxon>Xylanimonas</taxon>
    </lineage>
</organism>
<gene>
    <name evidence="2" type="ordered locus">Xcel_3327</name>
</gene>
<dbReference type="PROSITE" id="PS51273">
    <property type="entry name" value="GATASE_TYPE_1"/>
    <property type="match status" value="1"/>
</dbReference>
<dbReference type="STRING" id="446471.Xcel_3327"/>
<dbReference type="HOGENOM" id="CLU_054974_4_0_11"/>
<evidence type="ECO:0000313" key="3">
    <source>
        <dbReference type="Proteomes" id="UP000002255"/>
    </source>
</evidence>
<dbReference type="InterPro" id="IPR017926">
    <property type="entry name" value="GATASE"/>
</dbReference>
<evidence type="ECO:0000313" key="2">
    <source>
        <dbReference type="EMBL" id="ACZ32327.1"/>
    </source>
</evidence>
<dbReference type="SUPFAM" id="SSF52317">
    <property type="entry name" value="Class I glutamine amidotransferase-like"/>
    <property type="match status" value="1"/>
</dbReference>
<keyword evidence="2" id="KW-0315">Glutamine amidotransferase</keyword>
<dbReference type="EMBL" id="CP001821">
    <property type="protein sequence ID" value="ACZ32327.1"/>
    <property type="molecule type" value="Genomic_DNA"/>
</dbReference>
<proteinExistence type="predicted"/>
<accession>D1BRR1</accession>
<reference evidence="2 3" key="2">
    <citation type="journal article" date="2010" name="Stand. Genomic Sci.">
        <title>Complete genome sequence of Xylanimonas cellulosilytica type strain (XIL07).</title>
        <authorList>
            <person name="Foster B."/>
            <person name="Pukall R."/>
            <person name="Abt B."/>
            <person name="Nolan M."/>
            <person name="Glavina Del Rio T."/>
            <person name="Chen F."/>
            <person name="Lucas S."/>
            <person name="Tice H."/>
            <person name="Pitluck S."/>
            <person name="Cheng J.-F."/>
            <person name="Chertkov O."/>
            <person name="Brettin T."/>
            <person name="Han C."/>
            <person name="Detter J.C."/>
            <person name="Bruce D."/>
            <person name="Goodwin L."/>
            <person name="Ivanova N."/>
            <person name="Mavromatis K."/>
            <person name="Pati A."/>
            <person name="Mikhailova N."/>
            <person name="Chen A."/>
            <person name="Palaniappan K."/>
            <person name="Land M."/>
            <person name="Hauser L."/>
            <person name="Chang Y.-J."/>
            <person name="Jeffries C.D."/>
            <person name="Chain P."/>
            <person name="Rohde M."/>
            <person name="Goeker M."/>
            <person name="Bristow J."/>
            <person name="Eisen J.A."/>
            <person name="Markowitz V."/>
            <person name="Hugenholtz P."/>
            <person name="Kyrpides N.C."/>
            <person name="Klenk H.-P."/>
            <person name="Lapidus A."/>
        </authorList>
    </citation>
    <scope>NUCLEOTIDE SEQUENCE [LARGE SCALE GENOMIC DNA]</scope>
    <source>
        <strain evidence="3">DSM 15894 / CECT 5975 / LMG 20990 / XIL07</strain>
    </source>
</reference>
<dbReference type="AlphaFoldDB" id="D1BRR1"/>
<protein>
    <submittedName>
        <fullName evidence="2">Glutamine amidotransferase</fullName>
    </submittedName>
</protein>
<keyword evidence="3" id="KW-1185">Reference proteome</keyword>
<dbReference type="PANTHER" id="PTHR42695:SF5">
    <property type="entry name" value="GLUTAMINE AMIDOTRANSFERASE YLR126C-RELATED"/>
    <property type="match status" value="1"/>
</dbReference>
<sequence length="250" mass="27782">MVHCREMRPFLLLATRAQDVAADGEHAAVLRYGGLETSQVRRIRLEREPMPPLDLDDYSGVIVGGGPFNASDPVTSKSNTQRRVEREFATLLDEVVDRDFPFLGACYGVGTLGVHEGAIVDRTYGEAIGPVTVELTPDGVADPLLAGMPPRFDALVGHKEAVRALPPHAVLLATSAACPVQMFRVRTNLYATQFHPELDVTGMLERIDVYRDHGYFEPDEYDAVTARASSREILHPRRILRAFVERYERP</sequence>
<dbReference type="KEGG" id="xce:Xcel_3327"/>
<dbReference type="Gene3D" id="3.40.50.880">
    <property type="match status" value="1"/>
</dbReference>
<evidence type="ECO:0000259" key="1">
    <source>
        <dbReference type="Pfam" id="PF00117"/>
    </source>
</evidence>
<reference evidence="3" key="1">
    <citation type="submission" date="2009-11" db="EMBL/GenBank/DDBJ databases">
        <title>The complete chromosome of Xylanimonas cellulosilytica DSM 15894.</title>
        <authorList>
            <consortium name="US DOE Joint Genome Institute (JGI-PGF)"/>
            <person name="Lucas S."/>
            <person name="Copeland A."/>
            <person name="Lapidus A."/>
            <person name="Glavina del Rio T."/>
            <person name="Dalin E."/>
            <person name="Tice H."/>
            <person name="Bruce D."/>
            <person name="Goodwin L."/>
            <person name="Pitluck S."/>
            <person name="Kyrpides N."/>
            <person name="Mavromatis K."/>
            <person name="Ivanova N."/>
            <person name="Mikhailova N."/>
            <person name="Foster B."/>
            <person name="Clum A."/>
            <person name="Brettin T."/>
            <person name="Detter J.C."/>
            <person name="Han C."/>
            <person name="Larimer F."/>
            <person name="Land M."/>
            <person name="Hauser L."/>
            <person name="Markowitz V."/>
            <person name="Cheng J.F."/>
            <person name="Hugenholtz P."/>
            <person name="Woyke T."/>
            <person name="Wu D."/>
            <person name="Gehrich-Schroeter G."/>
            <person name="Schneider S."/>
            <person name="Pukall S.R."/>
            <person name="Klenk H.P."/>
            <person name="Eisen J.A."/>
        </authorList>
    </citation>
    <scope>NUCLEOTIDE SEQUENCE [LARGE SCALE GENOMIC DNA]</scope>
    <source>
        <strain evidence="3">DSM 15894 / CECT 5975 / LMG 20990 / XIL07</strain>
    </source>
</reference>
<dbReference type="Proteomes" id="UP000002255">
    <property type="component" value="Chromosome"/>
</dbReference>
<feature type="domain" description="Glutamine amidotransferase" evidence="1">
    <location>
        <begin position="54"/>
        <end position="201"/>
    </location>
</feature>
<dbReference type="PANTHER" id="PTHR42695">
    <property type="entry name" value="GLUTAMINE AMIDOTRANSFERASE YLR126C-RELATED"/>
    <property type="match status" value="1"/>
</dbReference>
<name>D1BRR1_XYLCX</name>
<dbReference type="Pfam" id="PF00117">
    <property type="entry name" value="GATase"/>
    <property type="match status" value="1"/>
</dbReference>
<dbReference type="GO" id="GO:0005829">
    <property type="term" value="C:cytosol"/>
    <property type="evidence" value="ECO:0007669"/>
    <property type="project" value="TreeGrafter"/>
</dbReference>
<dbReference type="InterPro" id="IPR029062">
    <property type="entry name" value="Class_I_gatase-like"/>
</dbReference>
<dbReference type="eggNOG" id="COG0518">
    <property type="taxonomic scope" value="Bacteria"/>
</dbReference>
<dbReference type="InterPro" id="IPR044992">
    <property type="entry name" value="ChyE-like"/>
</dbReference>